<dbReference type="InterPro" id="IPR001128">
    <property type="entry name" value="Cyt_P450"/>
</dbReference>
<dbReference type="Proteomes" id="UP001059596">
    <property type="component" value="Chromosome 3R"/>
</dbReference>
<keyword evidence="9 14" id="KW-0560">Oxidoreductase</keyword>
<evidence type="ECO:0008006" key="17">
    <source>
        <dbReference type="Google" id="ProtNLM"/>
    </source>
</evidence>
<comment type="caution">
    <text evidence="15">The sequence shown here is derived from an EMBL/GenBank/DDBJ whole genome shotgun (WGS) entry which is preliminary data.</text>
</comment>
<evidence type="ECO:0000256" key="14">
    <source>
        <dbReference type="RuleBase" id="RU000461"/>
    </source>
</evidence>
<dbReference type="GO" id="GO:0005506">
    <property type="term" value="F:iron ion binding"/>
    <property type="evidence" value="ECO:0007669"/>
    <property type="project" value="InterPro"/>
</dbReference>
<dbReference type="SUPFAM" id="SSF48264">
    <property type="entry name" value="Cytochrome P450"/>
    <property type="match status" value="1"/>
</dbReference>
<evidence type="ECO:0000256" key="7">
    <source>
        <dbReference type="ARBA" id="ARBA00022824"/>
    </source>
</evidence>
<evidence type="ECO:0000256" key="9">
    <source>
        <dbReference type="ARBA" id="ARBA00023002"/>
    </source>
</evidence>
<feature type="binding site" description="axial binding residue" evidence="13">
    <location>
        <position position="155"/>
    </location>
    <ligand>
        <name>heme</name>
        <dbReference type="ChEBI" id="CHEBI:30413"/>
    </ligand>
    <ligandPart>
        <name>Fe</name>
        <dbReference type="ChEBI" id="CHEBI:18248"/>
    </ligandPart>
</feature>
<dbReference type="InterPro" id="IPR002401">
    <property type="entry name" value="Cyt_P450_E_grp-I"/>
</dbReference>
<dbReference type="EMBL" id="JAMKOV010000001">
    <property type="protein sequence ID" value="KAI8046327.1"/>
    <property type="molecule type" value="Genomic_DNA"/>
</dbReference>
<dbReference type="Gene3D" id="1.10.630.10">
    <property type="entry name" value="Cytochrome P450"/>
    <property type="match status" value="1"/>
</dbReference>
<comment type="subcellular location">
    <subcellularLocation>
        <location evidence="3">Endoplasmic reticulum membrane</location>
        <topology evidence="3">Peripheral membrane protein</topology>
    </subcellularLocation>
    <subcellularLocation>
        <location evidence="2">Microsome membrane</location>
        <topology evidence="2">Peripheral membrane protein</topology>
    </subcellularLocation>
</comment>
<evidence type="ECO:0000256" key="6">
    <source>
        <dbReference type="ARBA" id="ARBA00022723"/>
    </source>
</evidence>
<dbReference type="GO" id="GO:0004497">
    <property type="term" value="F:monooxygenase activity"/>
    <property type="evidence" value="ECO:0007669"/>
    <property type="project" value="UniProtKB-KW"/>
</dbReference>
<evidence type="ECO:0000256" key="1">
    <source>
        <dbReference type="ARBA" id="ARBA00001971"/>
    </source>
</evidence>
<comment type="similarity">
    <text evidence="4 14">Belongs to the cytochrome P450 family.</text>
</comment>
<sequence>MSKDLIAGQLFLFYIAGYETTASTAAFTLYELTQNAEVMEKAAEDVRSAIEKHGGKLTYDAISDMKYLEACILETARKYPALPLLNRVCTQDYPVPDSKLVIKKGTPVIISLIGMHRDAENFPEPLSYQPERYMDDNKNYNQAAYLPFGEGPRMCIGARMGKVNVKIAIAKVLSNFDLEIRKEKREIEFGVNGVPLMPKDGVPVRLSLKK</sequence>
<keyword evidence="5 13" id="KW-0349">Heme</keyword>
<evidence type="ECO:0000256" key="2">
    <source>
        <dbReference type="ARBA" id="ARBA00004174"/>
    </source>
</evidence>
<keyword evidence="10 13" id="KW-0408">Iron</keyword>
<keyword evidence="16" id="KW-1185">Reference proteome</keyword>
<dbReference type="GO" id="GO:0005789">
    <property type="term" value="C:endoplasmic reticulum membrane"/>
    <property type="evidence" value="ECO:0007669"/>
    <property type="project" value="UniProtKB-SubCell"/>
</dbReference>
<evidence type="ECO:0000256" key="3">
    <source>
        <dbReference type="ARBA" id="ARBA00004406"/>
    </source>
</evidence>
<comment type="cofactor">
    <cofactor evidence="1 13">
        <name>heme</name>
        <dbReference type="ChEBI" id="CHEBI:30413"/>
    </cofactor>
</comment>
<dbReference type="GO" id="GO:0020037">
    <property type="term" value="F:heme binding"/>
    <property type="evidence" value="ECO:0007669"/>
    <property type="project" value="InterPro"/>
</dbReference>
<evidence type="ECO:0000256" key="11">
    <source>
        <dbReference type="ARBA" id="ARBA00023033"/>
    </source>
</evidence>
<dbReference type="InterPro" id="IPR017972">
    <property type="entry name" value="Cyt_P450_CS"/>
</dbReference>
<dbReference type="AlphaFoldDB" id="A0A9Q0BVQ6"/>
<evidence type="ECO:0000256" key="12">
    <source>
        <dbReference type="ARBA" id="ARBA00023136"/>
    </source>
</evidence>
<dbReference type="PANTHER" id="PTHR24292">
    <property type="entry name" value="CYTOCHROME P450"/>
    <property type="match status" value="1"/>
</dbReference>
<evidence type="ECO:0000256" key="13">
    <source>
        <dbReference type="PIRSR" id="PIRSR602401-1"/>
    </source>
</evidence>
<evidence type="ECO:0000256" key="8">
    <source>
        <dbReference type="ARBA" id="ARBA00022848"/>
    </source>
</evidence>
<keyword evidence="12" id="KW-0472">Membrane</keyword>
<dbReference type="InterPro" id="IPR050476">
    <property type="entry name" value="Insect_CytP450_Detox"/>
</dbReference>
<evidence type="ECO:0000256" key="5">
    <source>
        <dbReference type="ARBA" id="ARBA00022617"/>
    </source>
</evidence>
<dbReference type="PANTHER" id="PTHR24292:SF93">
    <property type="entry name" value="CYTOCHROME P450 310A1-RELATED"/>
    <property type="match status" value="1"/>
</dbReference>
<keyword evidence="11 14" id="KW-0503">Monooxygenase</keyword>
<keyword evidence="8" id="KW-0492">Microsome</keyword>
<dbReference type="GO" id="GO:0016705">
    <property type="term" value="F:oxidoreductase activity, acting on paired donors, with incorporation or reduction of molecular oxygen"/>
    <property type="evidence" value="ECO:0007669"/>
    <property type="project" value="InterPro"/>
</dbReference>
<dbReference type="InterPro" id="IPR036396">
    <property type="entry name" value="Cyt_P450_sf"/>
</dbReference>
<evidence type="ECO:0000256" key="10">
    <source>
        <dbReference type="ARBA" id="ARBA00023004"/>
    </source>
</evidence>
<dbReference type="PROSITE" id="PS00086">
    <property type="entry name" value="CYTOCHROME_P450"/>
    <property type="match status" value="1"/>
</dbReference>
<evidence type="ECO:0000256" key="4">
    <source>
        <dbReference type="ARBA" id="ARBA00010617"/>
    </source>
</evidence>
<protein>
    <recommendedName>
        <fullName evidence="17">Cytochrome P450 6d5</fullName>
    </recommendedName>
</protein>
<name>A0A9Q0BVQ6_9MUSC</name>
<dbReference type="PRINTS" id="PR00385">
    <property type="entry name" value="P450"/>
</dbReference>
<reference evidence="15" key="1">
    <citation type="journal article" date="2023" name="Genome Biol. Evol.">
        <title>Long-read-based Genome Assembly of Drosophila gunungcola Reveals Fewer Chemosensory Genes in Flower-breeding Species.</title>
        <authorList>
            <person name="Negi A."/>
            <person name="Liao B.Y."/>
            <person name="Yeh S.D."/>
        </authorList>
    </citation>
    <scope>NUCLEOTIDE SEQUENCE</scope>
    <source>
        <strain evidence="15">Sukarami</strain>
    </source>
</reference>
<gene>
    <name evidence="15" type="ORF">M5D96_002529</name>
</gene>
<keyword evidence="7" id="KW-0256">Endoplasmic reticulum</keyword>
<keyword evidence="6 13" id="KW-0479">Metal-binding</keyword>
<proteinExistence type="inferred from homology"/>
<evidence type="ECO:0000313" key="15">
    <source>
        <dbReference type="EMBL" id="KAI8046327.1"/>
    </source>
</evidence>
<accession>A0A9Q0BVQ6</accession>
<dbReference type="PRINTS" id="PR00463">
    <property type="entry name" value="EP450I"/>
</dbReference>
<evidence type="ECO:0000313" key="16">
    <source>
        <dbReference type="Proteomes" id="UP001059596"/>
    </source>
</evidence>
<organism evidence="15 16">
    <name type="scientific">Drosophila gunungcola</name>
    <name type="common">fruit fly</name>
    <dbReference type="NCBI Taxonomy" id="103775"/>
    <lineage>
        <taxon>Eukaryota</taxon>
        <taxon>Metazoa</taxon>
        <taxon>Ecdysozoa</taxon>
        <taxon>Arthropoda</taxon>
        <taxon>Hexapoda</taxon>
        <taxon>Insecta</taxon>
        <taxon>Pterygota</taxon>
        <taxon>Neoptera</taxon>
        <taxon>Endopterygota</taxon>
        <taxon>Diptera</taxon>
        <taxon>Brachycera</taxon>
        <taxon>Muscomorpha</taxon>
        <taxon>Ephydroidea</taxon>
        <taxon>Drosophilidae</taxon>
        <taxon>Drosophila</taxon>
        <taxon>Sophophora</taxon>
    </lineage>
</organism>
<dbReference type="Pfam" id="PF00067">
    <property type="entry name" value="p450"/>
    <property type="match status" value="1"/>
</dbReference>